<dbReference type="AlphaFoldDB" id="A0A2H1WKK4"/>
<organism evidence="5">
    <name type="scientific">Spodoptera frugiperda</name>
    <name type="common">Fall armyworm</name>
    <dbReference type="NCBI Taxonomy" id="7108"/>
    <lineage>
        <taxon>Eukaryota</taxon>
        <taxon>Metazoa</taxon>
        <taxon>Ecdysozoa</taxon>
        <taxon>Arthropoda</taxon>
        <taxon>Hexapoda</taxon>
        <taxon>Insecta</taxon>
        <taxon>Pterygota</taxon>
        <taxon>Neoptera</taxon>
        <taxon>Endopterygota</taxon>
        <taxon>Lepidoptera</taxon>
        <taxon>Glossata</taxon>
        <taxon>Ditrysia</taxon>
        <taxon>Noctuoidea</taxon>
        <taxon>Noctuidae</taxon>
        <taxon>Amphipyrinae</taxon>
        <taxon>Spodoptera</taxon>
    </lineage>
</organism>
<evidence type="ECO:0000259" key="4">
    <source>
        <dbReference type="SMART" id="SM01318"/>
    </source>
</evidence>
<evidence type="ECO:0000256" key="2">
    <source>
        <dbReference type="ARBA" id="ARBA00022525"/>
    </source>
</evidence>
<name>A0A2H1WKK4_SPOFR</name>
<feature type="signal peptide" evidence="3">
    <location>
        <begin position="1"/>
        <end position="20"/>
    </location>
</feature>
<evidence type="ECO:0000256" key="1">
    <source>
        <dbReference type="ARBA" id="ARBA00004613"/>
    </source>
</evidence>
<dbReference type="GO" id="GO:0005576">
    <property type="term" value="C:extracellular region"/>
    <property type="evidence" value="ECO:0007669"/>
    <property type="project" value="UniProtKB-SubCell"/>
</dbReference>
<evidence type="ECO:0000313" key="5">
    <source>
        <dbReference type="EMBL" id="SOQ53506.1"/>
    </source>
</evidence>
<dbReference type="PANTHER" id="PTHR39957">
    <property type="entry name" value="AT09846P1-RELATED"/>
    <property type="match status" value="1"/>
</dbReference>
<dbReference type="Pfam" id="PF15430">
    <property type="entry name" value="SVWC"/>
    <property type="match status" value="1"/>
</dbReference>
<accession>A0A2H1WKK4</accession>
<feature type="chain" id="PRO_5013554233" evidence="3">
    <location>
        <begin position="21"/>
        <end position="106"/>
    </location>
</feature>
<keyword evidence="2" id="KW-0964">Secreted</keyword>
<dbReference type="InterPro" id="IPR029277">
    <property type="entry name" value="SVWC_dom"/>
</dbReference>
<reference evidence="5" key="1">
    <citation type="submission" date="2016-07" db="EMBL/GenBank/DDBJ databases">
        <authorList>
            <person name="Bretaudeau A."/>
        </authorList>
    </citation>
    <scope>NUCLEOTIDE SEQUENCE</scope>
    <source>
        <strain evidence="5">Rice</strain>
        <tissue evidence="5">Whole body</tissue>
    </source>
</reference>
<dbReference type="EMBL" id="ODYU01009234">
    <property type="protein sequence ID" value="SOQ53506.1"/>
    <property type="molecule type" value="Genomic_DNA"/>
</dbReference>
<feature type="domain" description="Single" evidence="4">
    <location>
        <begin position="37"/>
        <end position="102"/>
    </location>
</feature>
<protein>
    <submittedName>
        <fullName evidence="5">SFRICE_031959</fullName>
    </submittedName>
</protein>
<dbReference type="SMART" id="SM01318">
    <property type="entry name" value="SVWC"/>
    <property type="match status" value="1"/>
</dbReference>
<proteinExistence type="predicted"/>
<dbReference type="InterPro" id="IPR053308">
    <property type="entry name" value="Vago-like"/>
</dbReference>
<gene>
    <name evidence="5" type="ORF">SFRICE_031959</name>
</gene>
<dbReference type="PANTHER" id="PTHR39957:SF1">
    <property type="entry name" value="AT09846P1-RELATED"/>
    <property type="match status" value="1"/>
</dbReference>
<comment type="subcellular location">
    <subcellularLocation>
        <location evidence="1">Secreted</location>
    </subcellularLocation>
</comment>
<sequence>MFSKIFIITLIVGIAREATAIGQAPPKPAALAHKKGCYIKEINDVIPYGRSNIAGHCMEVVCKEERTFYSACSSQPNTDPNCKLLAGDSSKPFPECCPKTWCKTQG</sequence>
<evidence type="ECO:0000256" key="3">
    <source>
        <dbReference type="SAM" id="SignalP"/>
    </source>
</evidence>
<keyword evidence="3" id="KW-0732">Signal</keyword>